<dbReference type="InParanoid" id="A0A5E4F3I9"/>
<reference evidence="2" key="1">
    <citation type="journal article" date="2020" name="Plant J.">
        <title>Transposons played a major role in the diversification between the closely related almond and peach genomes: results from the almond genome sequence.</title>
        <authorList>
            <person name="Alioto T."/>
            <person name="Alexiou K.G."/>
            <person name="Bardil A."/>
            <person name="Barteri F."/>
            <person name="Castanera R."/>
            <person name="Cruz F."/>
            <person name="Dhingra A."/>
            <person name="Duval H."/>
            <person name="Fernandez I Marti A."/>
            <person name="Frias L."/>
            <person name="Galan B."/>
            <person name="Garcia J.L."/>
            <person name="Howad W."/>
            <person name="Gomez-Garrido J."/>
            <person name="Gut M."/>
            <person name="Julca I."/>
            <person name="Morata J."/>
            <person name="Puigdomenech P."/>
            <person name="Ribeca P."/>
            <person name="Rubio Cabetas M.J."/>
            <person name="Vlasova A."/>
            <person name="Wirthensohn M."/>
            <person name="Garcia-Mas J."/>
            <person name="Gabaldon T."/>
            <person name="Casacuberta J.M."/>
            <person name="Arus P."/>
        </authorList>
    </citation>
    <scope>NUCLEOTIDE SEQUENCE [LARGE SCALE GENOMIC DNA]</scope>
    <source>
        <strain evidence="2">cv. Texas</strain>
    </source>
</reference>
<evidence type="ECO:0000313" key="1">
    <source>
        <dbReference type="EMBL" id="VVA22386.1"/>
    </source>
</evidence>
<dbReference type="EMBL" id="CABIKO010000060">
    <property type="protein sequence ID" value="VVA22386.1"/>
    <property type="molecule type" value="Genomic_DNA"/>
</dbReference>
<evidence type="ECO:0000313" key="2">
    <source>
        <dbReference type="Proteomes" id="UP000327085"/>
    </source>
</evidence>
<accession>A0A5E4F3I9</accession>
<organism evidence="1 2">
    <name type="scientific">Prunus dulcis</name>
    <name type="common">Almond</name>
    <name type="synonym">Amygdalus dulcis</name>
    <dbReference type="NCBI Taxonomy" id="3755"/>
    <lineage>
        <taxon>Eukaryota</taxon>
        <taxon>Viridiplantae</taxon>
        <taxon>Streptophyta</taxon>
        <taxon>Embryophyta</taxon>
        <taxon>Tracheophyta</taxon>
        <taxon>Spermatophyta</taxon>
        <taxon>Magnoliopsida</taxon>
        <taxon>eudicotyledons</taxon>
        <taxon>Gunneridae</taxon>
        <taxon>Pentapetalae</taxon>
        <taxon>rosids</taxon>
        <taxon>fabids</taxon>
        <taxon>Rosales</taxon>
        <taxon>Rosaceae</taxon>
        <taxon>Amygdaloideae</taxon>
        <taxon>Amygdaleae</taxon>
        <taxon>Prunus</taxon>
    </lineage>
</organism>
<proteinExistence type="predicted"/>
<sequence>LFEKEPEEKAAKSDFRKKFLSVTHPRDLPYRGGKPPNYHLGAEVYHTNFCARTALKVLFDSWDSWVVHAGEETHIFMVQTIKDINAEVIEDPSLTRNIGGQSVHAGEVIVNSIIAAGDLELPSRDEEGETHVELPAAEVTLS</sequence>
<protein>
    <submittedName>
        <fullName evidence="1">PREDICTED: LOC109949315</fullName>
    </submittedName>
</protein>
<feature type="non-terminal residue" evidence="1">
    <location>
        <position position="1"/>
    </location>
</feature>
<dbReference type="Proteomes" id="UP000327085">
    <property type="component" value="Chromosome 7"/>
</dbReference>
<gene>
    <name evidence="1" type="ORF">ALMOND_2B007552</name>
</gene>
<dbReference type="AlphaFoldDB" id="A0A5E4F3I9"/>
<name>A0A5E4F3I9_PRUDU</name>
<feature type="non-terminal residue" evidence="1">
    <location>
        <position position="142"/>
    </location>
</feature>